<dbReference type="EMBL" id="RJKX01000011">
    <property type="protein sequence ID" value="ROQ01756.1"/>
    <property type="molecule type" value="Genomic_DNA"/>
</dbReference>
<reference evidence="2 3" key="1">
    <citation type="submission" date="2018-11" db="EMBL/GenBank/DDBJ databases">
        <title>Genomic Encyclopedia of Type Strains, Phase IV (KMG-IV): sequencing the most valuable type-strain genomes for metagenomic binning, comparative biology and taxonomic classification.</title>
        <authorList>
            <person name="Goeker M."/>
        </authorList>
    </citation>
    <scope>NUCLEOTIDE SEQUENCE [LARGE SCALE GENOMIC DNA]</scope>
    <source>
        <strain evidence="2 3">DSM 5900</strain>
    </source>
</reference>
<evidence type="ECO:0000313" key="2">
    <source>
        <dbReference type="EMBL" id="ROQ01756.1"/>
    </source>
</evidence>
<protein>
    <submittedName>
        <fullName evidence="2">Serine/threonine-protein kinase RsbT</fullName>
    </submittedName>
</protein>
<name>A0A3N1ML83_9PROT</name>
<keyword evidence="2" id="KW-0808">Transferase</keyword>
<feature type="domain" description="Histidine kinase/HSP90-like ATPase" evidence="1">
    <location>
        <begin position="28"/>
        <end position="143"/>
    </location>
</feature>
<comment type="caution">
    <text evidence="2">The sequence shown here is derived from an EMBL/GenBank/DDBJ whole genome shotgun (WGS) entry which is preliminary data.</text>
</comment>
<dbReference type="SUPFAM" id="SSF55874">
    <property type="entry name" value="ATPase domain of HSP90 chaperone/DNA topoisomerase II/histidine kinase"/>
    <property type="match status" value="1"/>
</dbReference>
<dbReference type="InterPro" id="IPR036890">
    <property type="entry name" value="HATPase_C_sf"/>
</dbReference>
<evidence type="ECO:0000259" key="1">
    <source>
        <dbReference type="Pfam" id="PF13581"/>
    </source>
</evidence>
<dbReference type="GO" id="GO:0016301">
    <property type="term" value="F:kinase activity"/>
    <property type="evidence" value="ECO:0007669"/>
    <property type="project" value="UniProtKB-KW"/>
</dbReference>
<dbReference type="AlphaFoldDB" id="A0A3N1ML83"/>
<accession>A0A3N1ML83</accession>
<dbReference type="InterPro" id="IPR003594">
    <property type="entry name" value="HATPase_dom"/>
</dbReference>
<dbReference type="Gene3D" id="3.30.565.10">
    <property type="entry name" value="Histidine kinase-like ATPase, C-terminal domain"/>
    <property type="match status" value="1"/>
</dbReference>
<evidence type="ECO:0000313" key="3">
    <source>
        <dbReference type="Proteomes" id="UP000278222"/>
    </source>
</evidence>
<gene>
    <name evidence="2" type="ORF">EDC65_0943</name>
</gene>
<dbReference type="Proteomes" id="UP000278222">
    <property type="component" value="Unassembled WGS sequence"/>
</dbReference>
<organism evidence="2 3">
    <name type="scientific">Stella humosa</name>
    <dbReference type="NCBI Taxonomy" id="94"/>
    <lineage>
        <taxon>Bacteria</taxon>
        <taxon>Pseudomonadati</taxon>
        <taxon>Pseudomonadota</taxon>
        <taxon>Alphaproteobacteria</taxon>
        <taxon>Rhodospirillales</taxon>
        <taxon>Stellaceae</taxon>
        <taxon>Stella</taxon>
    </lineage>
</organism>
<sequence>MASRFLPARATEATEVLQSVSFPIRRRADLPNIRWAVRAIASEIGLSRVQQSRIETAATEIARNTLDHGGGGWAMIGLVNDLGRTGLRVSFGDDGPGIGDIDAALRPGYSTGSGMGVGLYAARLLSHDFMISSAIGAGTRVTLAYWK</sequence>
<proteinExistence type="predicted"/>
<keyword evidence="3" id="KW-1185">Reference proteome</keyword>
<dbReference type="RefSeq" id="WP_123688486.1">
    <property type="nucleotide sequence ID" value="NZ_AP019700.1"/>
</dbReference>
<dbReference type="Pfam" id="PF13581">
    <property type="entry name" value="HATPase_c_2"/>
    <property type="match status" value="1"/>
</dbReference>
<dbReference type="CDD" id="cd16934">
    <property type="entry name" value="HATPase_RsbT-like"/>
    <property type="match status" value="1"/>
</dbReference>
<keyword evidence="2" id="KW-0418">Kinase</keyword>
<dbReference type="OrthoDB" id="5769716at2"/>